<evidence type="ECO:0008006" key="3">
    <source>
        <dbReference type="Google" id="ProtNLM"/>
    </source>
</evidence>
<keyword evidence="1" id="KW-0812">Transmembrane</keyword>
<name>A0AAU8I022_9CAUD</name>
<accession>A0AAU8I022</accession>
<feature type="transmembrane region" description="Helical" evidence="1">
    <location>
        <begin position="6"/>
        <end position="31"/>
    </location>
</feature>
<sequence length="68" mass="7527">MKILKAVWFVFESICFGVGLFILIVALTAVVSGGSISISKDEKPVFCYSLDNNQCINTLSEETKHEQN</sequence>
<keyword evidence="1" id="KW-1133">Transmembrane helix</keyword>
<evidence type="ECO:0000313" key="2">
    <source>
        <dbReference type="EMBL" id="XCI78018.1"/>
    </source>
</evidence>
<proteinExistence type="predicted"/>
<organism evidence="2">
    <name type="scientific">Klebsiella phage FKP3</name>
    <dbReference type="NCBI Taxonomy" id="3231233"/>
    <lineage>
        <taxon>Viruses</taxon>
        <taxon>Duplodnaviria</taxon>
        <taxon>Heunggongvirae</taxon>
        <taxon>Uroviricota</taxon>
        <taxon>Caudoviricetes</taxon>
        <taxon>Stephanstirmvirinae</taxon>
        <taxon>Justusliebigvirus</taxon>
    </lineage>
</organism>
<dbReference type="EMBL" id="PP895363">
    <property type="protein sequence ID" value="XCI78018.1"/>
    <property type="molecule type" value="Genomic_DNA"/>
</dbReference>
<evidence type="ECO:0000256" key="1">
    <source>
        <dbReference type="SAM" id="Phobius"/>
    </source>
</evidence>
<reference evidence="2" key="1">
    <citation type="submission" date="2024-06" db="EMBL/GenBank/DDBJ databases">
        <title>High activity and specificity of bacteriophage cocktails against carbapenem-resistant Klebsiella pneumoniae belonging to high-risk clones CG258 and ST307.</title>
        <authorList>
            <person name="Jimenez Quiceno J."/>
            <person name="Salazar Ospina L."/>
            <person name="Tellez Carrasquilla S."/>
        </authorList>
    </citation>
    <scope>NUCLEOTIDE SEQUENCE</scope>
</reference>
<protein>
    <recommendedName>
        <fullName evidence="3">TMhelix containing protein</fullName>
    </recommendedName>
</protein>
<keyword evidence="1" id="KW-0472">Membrane</keyword>